<proteinExistence type="predicted"/>
<feature type="signal peptide" evidence="1">
    <location>
        <begin position="1"/>
        <end position="24"/>
    </location>
</feature>
<sequence length="101" mass="11081">MSTRFVRCWNVVWIAFLFKKFVKQVPEACRFSGGSSRDSLAFYSKISLSSEVEALISASASHSSDCRTTLVLFIGRISTFSSQIDLPVDGCFLLGSDELAG</sequence>
<keyword evidence="1" id="KW-0732">Signal</keyword>
<evidence type="ECO:0008006" key="4">
    <source>
        <dbReference type="Google" id="ProtNLM"/>
    </source>
</evidence>
<accession>A0A4Y2UKT9</accession>
<reference evidence="2 3" key="1">
    <citation type="journal article" date="2019" name="Sci. Rep.">
        <title>Orb-weaving spider Araneus ventricosus genome elucidates the spidroin gene catalogue.</title>
        <authorList>
            <person name="Kono N."/>
            <person name="Nakamura H."/>
            <person name="Ohtoshi R."/>
            <person name="Moran D.A.P."/>
            <person name="Shinohara A."/>
            <person name="Yoshida Y."/>
            <person name="Fujiwara M."/>
            <person name="Mori M."/>
            <person name="Tomita M."/>
            <person name="Arakawa K."/>
        </authorList>
    </citation>
    <scope>NUCLEOTIDE SEQUENCE [LARGE SCALE GENOMIC DNA]</scope>
</reference>
<name>A0A4Y2UKT9_ARAVE</name>
<evidence type="ECO:0000313" key="2">
    <source>
        <dbReference type="EMBL" id="GBO13273.1"/>
    </source>
</evidence>
<dbReference type="Proteomes" id="UP000499080">
    <property type="component" value="Unassembled WGS sequence"/>
</dbReference>
<evidence type="ECO:0000256" key="1">
    <source>
        <dbReference type="SAM" id="SignalP"/>
    </source>
</evidence>
<evidence type="ECO:0000313" key="3">
    <source>
        <dbReference type="Proteomes" id="UP000499080"/>
    </source>
</evidence>
<dbReference type="AlphaFoldDB" id="A0A4Y2UKT9"/>
<keyword evidence="3" id="KW-1185">Reference proteome</keyword>
<gene>
    <name evidence="2" type="ORF">AVEN_84738_1</name>
</gene>
<dbReference type="EMBL" id="BGPR01037628">
    <property type="protein sequence ID" value="GBO13273.1"/>
    <property type="molecule type" value="Genomic_DNA"/>
</dbReference>
<feature type="chain" id="PRO_5021199917" description="Secreted protein" evidence="1">
    <location>
        <begin position="25"/>
        <end position="101"/>
    </location>
</feature>
<comment type="caution">
    <text evidence="2">The sequence shown here is derived from an EMBL/GenBank/DDBJ whole genome shotgun (WGS) entry which is preliminary data.</text>
</comment>
<organism evidence="2 3">
    <name type="scientific">Araneus ventricosus</name>
    <name type="common">Orbweaver spider</name>
    <name type="synonym">Epeira ventricosa</name>
    <dbReference type="NCBI Taxonomy" id="182803"/>
    <lineage>
        <taxon>Eukaryota</taxon>
        <taxon>Metazoa</taxon>
        <taxon>Ecdysozoa</taxon>
        <taxon>Arthropoda</taxon>
        <taxon>Chelicerata</taxon>
        <taxon>Arachnida</taxon>
        <taxon>Araneae</taxon>
        <taxon>Araneomorphae</taxon>
        <taxon>Entelegynae</taxon>
        <taxon>Araneoidea</taxon>
        <taxon>Araneidae</taxon>
        <taxon>Araneus</taxon>
    </lineage>
</organism>
<protein>
    <recommendedName>
        <fullName evidence="4">Secreted protein</fullName>
    </recommendedName>
</protein>